<accession>A0A852Z1L9</accession>
<dbReference type="Proteomes" id="UP000548304">
    <property type="component" value="Unassembled WGS sequence"/>
</dbReference>
<keyword evidence="2" id="KW-1185">Reference proteome</keyword>
<protein>
    <submittedName>
        <fullName evidence="1">Uncharacterized protein</fullName>
    </submittedName>
</protein>
<evidence type="ECO:0000313" key="1">
    <source>
        <dbReference type="EMBL" id="NYH77536.1"/>
    </source>
</evidence>
<dbReference type="AlphaFoldDB" id="A0A852Z1L9"/>
<reference evidence="1 2" key="1">
    <citation type="submission" date="2020-07" db="EMBL/GenBank/DDBJ databases">
        <title>Genomic Encyclopedia of Type Strains, Phase III (KMG-III): the genomes of soil and plant-associated and newly described type strains.</title>
        <authorList>
            <person name="Whitman W."/>
        </authorList>
    </citation>
    <scope>NUCLEOTIDE SEQUENCE [LARGE SCALE GENOMIC DNA]</scope>
    <source>
        <strain evidence="1 2">CECT 8576</strain>
    </source>
</reference>
<gene>
    <name evidence="1" type="ORF">FHR84_000850</name>
</gene>
<dbReference type="Gene3D" id="3.40.50.720">
    <property type="entry name" value="NAD(P)-binding Rossmann-like Domain"/>
    <property type="match status" value="1"/>
</dbReference>
<sequence>MLTTQYSYAFAKTPELSHVRVGSTTPGYTATDFIQHRGTRAVEEGAQVIVDLATTTENGPTG</sequence>
<name>A0A852Z1L9_9ACTN</name>
<organism evidence="1 2">
    <name type="scientific">Actinopolyspora biskrensis</name>
    <dbReference type="NCBI Taxonomy" id="1470178"/>
    <lineage>
        <taxon>Bacteria</taxon>
        <taxon>Bacillati</taxon>
        <taxon>Actinomycetota</taxon>
        <taxon>Actinomycetes</taxon>
        <taxon>Actinopolysporales</taxon>
        <taxon>Actinopolysporaceae</taxon>
        <taxon>Actinopolyspora</taxon>
    </lineage>
</organism>
<dbReference type="RefSeq" id="WP_179534052.1">
    <property type="nucleotide sequence ID" value="NZ_JACBYW010000001.1"/>
</dbReference>
<evidence type="ECO:0000313" key="2">
    <source>
        <dbReference type="Proteomes" id="UP000548304"/>
    </source>
</evidence>
<comment type="caution">
    <text evidence="1">The sequence shown here is derived from an EMBL/GenBank/DDBJ whole genome shotgun (WGS) entry which is preliminary data.</text>
</comment>
<proteinExistence type="predicted"/>
<dbReference type="EMBL" id="JACBYW010000001">
    <property type="protein sequence ID" value="NYH77536.1"/>
    <property type="molecule type" value="Genomic_DNA"/>
</dbReference>